<gene>
    <name evidence="2" type="ORF">CSUB01_07285</name>
</gene>
<dbReference type="EMBL" id="JMSE01001352">
    <property type="protein sequence ID" value="KDN62126.1"/>
    <property type="molecule type" value="Genomic_DNA"/>
</dbReference>
<dbReference type="OMA" id="CAKYKNC"/>
<keyword evidence="1" id="KW-0732">Signal</keyword>
<keyword evidence="3" id="KW-1185">Reference proteome</keyword>
<evidence type="ECO:0000313" key="2">
    <source>
        <dbReference type="EMBL" id="KDN62126.1"/>
    </source>
</evidence>
<dbReference type="OrthoDB" id="4789072at2759"/>
<accession>A0A066X8S2</accession>
<name>A0A066X8S2_COLSU</name>
<proteinExistence type="predicted"/>
<organism evidence="2 3">
    <name type="scientific">Colletotrichum sublineola</name>
    <name type="common">Sorghum anthracnose fungus</name>
    <dbReference type="NCBI Taxonomy" id="1173701"/>
    <lineage>
        <taxon>Eukaryota</taxon>
        <taxon>Fungi</taxon>
        <taxon>Dikarya</taxon>
        <taxon>Ascomycota</taxon>
        <taxon>Pezizomycotina</taxon>
        <taxon>Sordariomycetes</taxon>
        <taxon>Hypocreomycetidae</taxon>
        <taxon>Glomerellales</taxon>
        <taxon>Glomerellaceae</taxon>
        <taxon>Colletotrichum</taxon>
        <taxon>Colletotrichum graminicola species complex</taxon>
    </lineage>
</organism>
<reference evidence="3" key="1">
    <citation type="journal article" date="2014" name="Genome Announc.">
        <title>Draft genome sequence of Colletotrichum sublineola, a destructive pathogen of cultivated sorghum.</title>
        <authorList>
            <person name="Baroncelli R."/>
            <person name="Sanz-Martin J.M."/>
            <person name="Rech G.E."/>
            <person name="Sukno S.A."/>
            <person name="Thon M.R."/>
        </authorList>
    </citation>
    <scope>NUCLEOTIDE SEQUENCE [LARGE SCALE GENOMIC DNA]</scope>
    <source>
        <strain evidence="3">TX430BB</strain>
    </source>
</reference>
<dbReference type="Proteomes" id="UP000027238">
    <property type="component" value="Unassembled WGS sequence"/>
</dbReference>
<dbReference type="eggNOG" id="ENOG502REGQ">
    <property type="taxonomic scope" value="Eukaryota"/>
</dbReference>
<protein>
    <submittedName>
        <fullName evidence="2">Uncharacterized protein</fullName>
    </submittedName>
</protein>
<evidence type="ECO:0000313" key="3">
    <source>
        <dbReference type="Proteomes" id="UP000027238"/>
    </source>
</evidence>
<sequence length="113" mass="12685">MKLSVTFAALALAISSAQACAKYKNCWCEKNGVEYQGKIQDNIAWDNATKAACDNEGGEAGWYGNNFMECYRYKKGGIIFFLSPTKAIQNCEWTEVSRLPADRRPEDEQGRND</sequence>
<feature type="signal peptide" evidence="1">
    <location>
        <begin position="1"/>
        <end position="19"/>
    </location>
</feature>
<dbReference type="AlphaFoldDB" id="A0A066X8S2"/>
<dbReference type="HOGENOM" id="CLU_2209841_0_0_1"/>
<evidence type="ECO:0000256" key="1">
    <source>
        <dbReference type="SAM" id="SignalP"/>
    </source>
</evidence>
<comment type="caution">
    <text evidence="2">The sequence shown here is derived from an EMBL/GenBank/DDBJ whole genome shotgun (WGS) entry which is preliminary data.</text>
</comment>
<feature type="chain" id="PRO_5001629904" evidence="1">
    <location>
        <begin position="20"/>
        <end position="113"/>
    </location>
</feature>
<dbReference type="PROSITE" id="PS51257">
    <property type="entry name" value="PROKAR_LIPOPROTEIN"/>
    <property type="match status" value="1"/>
</dbReference>